<dbReference type="InterPro" id="IPR025110">
    <property type="entry name" value="AMP-bd_C"/>
</dbReference>
<reference evidence="5 6" key="2">
    <citation type="submission" date="2018-06" db="EMBL/GenBank/DDBJ databases">
        <title>Metagenomic assembly of (sub)arctic Cyanobacteria and their associated microbiome from non-axenic cultures.</title>
        <authorList>
            <person name="Baurain D."/>
        </authorList>
    </citation>
    <scope>NUCLEOTIDE SEQUENCE [LARGE SCALE GENOMIC DNA]</scope>
    <source>
        <strain evidence="5">ULC066bin1</strain>
    </source>
</reference>
<feature type="domain" description="AMP-dependent synthetase/ligase" evidence="3">
    <location>
        <begin position="9"/>
        <end position="356"/>
    </location>
</feature>
<dbReference type="FunFam" id="3.30.300.30:FF:000008">
    <property type="entry name" value="2,3-dihydroxybenzoate-AMP ligase"/>
    <property type="match status" value="1"/>
</dbReference>
<dbReference type="AlphaFoldDB" id="A0A2W4VV30"/>
<dbReference type="SUPFAM" id="SSF56801">
    <property type="entry name" value="Acetyl-CoA synthetase-like"/>
    <property type="match status" value="1"/>
</dbReference>
<dbReference type="Pfam" id="PF00501">
    <property type="entry name" value="AMP-binding"/>
    <property type="match status" value="1"/>
</dbReference>
<dbReference type="Gene3D" id="3.40.50.12780">
    <property type="entry name" value="N-terminal domain of ligase-like"/>
    <property type="match status" value="1"/>
</dbReference>
<dbReference type="PANTHER" id="PTHR43201:SF8">
    <property type="entry name" value="ACYL-COA SYNTHETASE FAMILY MEMBER 3"/>
    <property type="match status" value="1"/>
</dbReference>
<dbReference type="Gene3D" id="3.30.300.30">
    <property type="match status" value="1"/>
</dbReference>
<dbReference type="GO" id="GO:0006631">
    <property type="term" value="P:fatty acid metabolic process"/>
    <property type="evidence" value="ECO:0007669"/>
    <property type="project" value="TreeGrafter"/>
</dbReference>
<dbReference type="InterPro" id="IPR020845">
    <property type="entry name" value="AMP-binding_CS"/>
</dbReference>
<evidence type="ECO:0000259" key="3">
    <source>
        <dbReference type="Pfam" id="PF00501"/>
    </source>
</evidence>
<dbReference type="InterPro" id="IPR042099">
    <property type="entry name" value="ANL_N_sf"/>
</dbReference>
<evidence type="ECO:0000313" key="5">
    <source>
        <dbReference type="EMBL" id="PZO36236.1"/>
    </source>
</evidence>
<proteinExistence type="inferred from homology"/>
<gene>
    <name evidence="5" type="ORF">DCF19_22065</name>
</gene>
<keyword evidence="2 5" id="KW-0436">Ligase</keyword>
<comment type="caution">
    <text evidence="5">The sequence shown here is derived from an EMBL/GenBank/DDBJ whole genome shotgun (WGS) entry which is preliminary data.</text>
</comment>
<dbReference type="InterPro" id="IPR000873">
    <property type="entry name" value="AMP-dep_synth/lig_dom"/>
</dbReference>
<dbReference type="Pfam" id="PF13193">
    <property type="entry name" value="AMP-binding_C"/>
    <property type="match status" value="1"/>
</dbReference>
<feature type="domain" description="AMP-binding enzyme C-terminal" evidence="4">
    <location>
        <begin position="408"/>
        <end position="483"/>
    </location>
</feature>
<dbReference type="EMBL" id="QBML01000043">
    <property type="protein sequence ID" value="PZO36236.1"/>
    <property type="molecule type" value="Genomic_DNA"/>
</dbReference>
<comment type="similarity">
    <text evidence="1">Belongs to the ATP-dependent AMP-binding enzyme family.</text>
</comment>
<organism evidence="5 6">
    <name type="scientific">Pseudanabaena frigida</name>
    <dbReference type="NCBI Taxonomy" id="945775"/>
    <lineage>
        <taxon>Bacteria</taxon>
        <taxon>Bacillati</taxon>
        <taxon>Cyanobacteriota</taxon>
        <taxon>Cyanophyceae</taxon>
        <taxon>Pseudanabaenales</taxon>
        <taxon>Pseudanabaenaceae</taxon>
        <taxon>Pseudanabaena</taxon>
    </lineage>
</organism>
<dbReference type="GO" id="GO:0031956">
    <property type="term" value="F:medium-chain fatty acid-CoA ligase activity"/>
    <property type="evidence" value="ECO:0007669"/>
    <property type="project" value="TreeGrafter"/>
</dbReference>
<reference evidence="5 6" key="1">
    <citation type="submission" date="2018-04" db="EMBL/GenBank/DDBJ databases">
        <authorList>
            <person name="Go L.Y."/>
            <person name="Mitchell J.A."/>
        </authorList>
    </citation>
    <scope>NUCLEOTIDE SEQUENCE [LARGE SCALE GENOMIC DNA]</scope>
    <source>
        <strain evidence="5">ULC066bin1</strain>
    </source>
</reference>
<dbReference type="PANTHER" id="PTHR43201">
    <property type="entry name" value="ACYL-COA SYNTHETASE"/>
    <property type="match status" value="1"/>
</dbReference>
<dbReference type="PROSITE" id="PS00455">
    <property type="entry name" value="AMP_BINDING"/>
    <property type="match status" value="1"/>
</dbReference>
<evidence type="ECO:0000313" key="6">
    <source>
        <dbReference type="Proteomes" id="UP000249467"/>
    </source>
</evidence>
<evidence type="ECO:0000256" key="2">
    <source>
        <dbReference type="ARBA" id="ARBA00022598"/>
    </source>
</evidence>
<dbReference type="InterPro" id="IPR045851">
    <property type="entry name" value="AMP-bd_C_sf"/>
</dbReference>
<sequence>MNLARLISETAAKYAEKPAIIFEGKIWTYRDFDRQVRLYAVALDRLGIKKGDRVAVQLPKCIEFLFFHFAILSIGAISLPLNPDYRSEEIVYFLTDSGSSLFITTSDRLTKVQSAIKHLSKLQVLLQEEFFPQNEGDINYSSGGDEIAMICYTSGTTGRSKGALISHRNLIANAKALHKAWEWSDRDILLHVLPLFHVHGLNVAALGCLYAGATAIVFEKFEPRRVWRTLEAEKCTLLMGVPTIYQRLINEWEKLDRKPDLSNMRVFISGSAPLSDRQFYYFEDFTGFRLLERYGMTETGMNASNRITPEHRKAKSVGFPLEGIEIRIVNRDGLDVKVSEVGEVLIRGENVFQGYWGMPEKTKESFVDGWFRTGDLGFQDIDDDRRLYLVGRAKELIITGGFNVYPKEIENILESHEAIKESAVIGLPDEDFGEKVVAAIALKDEANITTELLIEHCKSRLAAYKCPKQIFFVSELPRNAMGKIQKNILVQKLVEM</sequence>
<name>A0A2W4VV30_9CYAN</name>
<evidence type="ECO:0000259" key="4">
    <source>
        <dbReference type="Pfam" id="PF13193"/>
    </source>
</evidence>
<dbReference type="Proteomes" id="UP000249467">
    <property type="component" value="Unassembled WGS sequence"/>
</dbReference>
<evidence type="ECO:0000256" key="1">
    <source>
        <dbReference type="ARBA" id="ARBA00006432"/>
    </source>
</evidence>
<dbReference type="CDD" id="cd05941">
    <property type="entry name" value="MCS"/>
    <property type="match status" value="1"/>
</dbReference>
<protein>
    <submittedName>
        <fullName evidence="5">O-succinylbenzoate--CoA ligase</fullName>
    </submittedName>
</protein>
<accession>A0A2W4VV30</accession>